<dbReference type="InterPro" id="IPR016039">
    <property type="entry name" value="Thiolase-like"/>
</dbReference>
<dbReference type="HAMAP" id="MF_01815">
    <property type="entry name" value="FabH"/>
    <property type="match status" value="1"/>
</dbReference>
<evidence type="ECO:0000256" key="9">
    <source>
        <dbReference type="ARBA" id="ARBA00023268"/>
    </source>
</evidence>
<evidence type="ECO:0000256" key="11">
    <source>
        <dbReference type="ARBA" id="ARBA00051096"/>
    </source>
</evidence>
<feature type="region of interest" description="ACP-binding" evidence="12">
    <location>
        <begin position="255"/>
        <end position="259"/>
    </location>
</feature>
<evidence type="ECO:0000256" key="2">
    <source>
        <dbReference type="ARBA" id="ARBA00008642"/>
    </source>
</evidence>
<dbReference type="EC" id="2.3.1.180" evidence="3 12"/>
<dbReference type="OrthoDB" id="9815506at2"/>
<evidence type="ECO:0000256" key="3">
    <source>
        <dbReference type="ARBA" id="ARBA00012333"/>
    </source>
</evidence>
<evidence type="ECO:0000313" key="15">
    <source>
        <dbReference type="EMBL" id="KAA0895194.1"/>
    </source>
</evidence>
<gene>
    <name evidence="12" type="primary">fabH</name>
    <name evidence="15" type="ORF">ET418_01345</name>
</gene>
<evidence type="ECO:0000259" key="13">
    <source>
        <dbReference type="Pfam" id="PF08541"/>
    </source>
</evidence>
<keyword evidence="5 12" id="KW-0808">Transferase</keyword>
<feature type="active site" evidence="12">
    <location>
        <position position="113"/>
    </location>
</feature>
<dbReference type="RefSeq" id="WP_149305775.1">
    <property type="nucleotide sequence ID" value="NZ_SRSD01000001.1"/>
</dbReference>
<evidence type="ECO:0000256" key="6">
    <source>
        <dbReference type="ARBA" id="ARBA00022832"/>
    </source>
</evidence>
<organism evidence="15 16">
    <name type="scientific">Oryzomonas rubra</name>
    <dbReference type="NCBI Taxonomy" id="2509454"/>
    <lineage>
        <taxon>Bacteria</taxon>
        <taxon>Pseudomonadati</taxon>
        <taxon>Thermodesulfobacteriota</taxon>
        <taxon>Desulfuromonadia</taxon>
        <taxon>Geobacterales</taxon>
        <taxon>Geobacteraceae</taxon>
        <taxon>Oryzomonas</taxon>
    </lineage>
</organism>
<feature type="domain" description="Beta-ketoacyl-[acyl-carrier-protein] synthase III C-terminal" evidence="13">
    <location>
        <begin position="238"/>
        <end position="327"/>
    </location>
</feature>
<dbReference type="GO" id="GO:0033818">
    <property type="term" value="F:beta-ketoacyl-acyl-carrier-protein synthase III activity"/>
    <property type="evidence" value="ECO:0007669"/>
    <property type="project" value="UniProtKB-UniRule"/>
</dbReference>
<comment type="function">
    <text evidence="12">Catalyzes the condensation reaction of fatty acid synthesis by the addition to an acyl acceptor of two carbons from malonyl-ACP. Catalyzes the first condensation reaction which initiates fatty acid synthesis and may therefore play a role in governing the total rate of fatty acid production. Possesses both acetoacetyl-ACP synthase and acetyl transacylase activities. Its substrate specificity determines the biosynthesis of branched-chain and/or straight-chain of fatty acids.</text>
</comment>
<comment type="catalytic activity">
    <reaction evidence="11">
        <text>malonyl-[ACP] + acetyl-CoA + H(+) = 3-oxobutanoyl-[ACP] + CO2 + CoA</text>
        <dbReference type="Rhea" id="RHEA:12080"/>
        <dbReference type="Rhea" id="RHEA-COMP:9623"/>
        <dbReference type="Rhea" id="RHEA-COMP:9625"/>
        <dbReference type="ChEBI" id="CHEBI:15378"/>
        <dbReference type="ChEBI" id="CHEBI:16526"/>
        <dbReference type="ChEBI" id="CHEBI:57287"/>
        <dbReference type="ChEBI" id="CHEBI:57288"/>
        <dbReference type="ChEBI" id="CHEBI:78449"/>
        <dbReference type="ChEBI" id="CHEBI:78450"/>
        <dbReference type="EC" id="2.3.1.180"/>
    </reaction>
    <physiologicalReaction direction="left-to-right" evidence="11">
        <dbReference type="Rhea" id="RHEA:12081"/>
    </physiologicalReaction>
</comment>
<dbReference type="Pfam" id="PF08545">
    <property type="entry name" value="ACP_syn_III"/>
    <property type="match status" value="1"/>
</dbReference>
<evidence type="ECO:0000256" key="10">
    <source>
        <dbReference type="ARBA" id="ARBA00023315"/>
    </source>
</evidence>
<keyword evidence="7 12" id="KW-0443">Lipid metabolism</keyword>
<dbReference type="NCBIfam" id="NF006829">
    <property type="entry name" value="PRK09352.1"/>
    <property type="match status" value="1"/>
</dbReference>
<dbReference type="AlphaFoldDB" id="A0A5A9XQC9"/>
<name>A0A5A9XQC9_9BACT</name>
<dbReference type="InterPro" id="IPR004655">
    <property type="entry name" value="FabH"/>
</dbReference>
<evidence type="ECO:0000259" key="14">
    <source>
        <dbReference type="Pfam" id="PF08545"/>
    </source>
</evidence>
<dbReference type="FunFam" id="3.40.47.10:FF:000004">
    <property type="entry name" value="3-oxoacyl-[acyl-carrier-protein] synthase 3"/>
    <property type="match status" value="1"/>
</dbReference>
<comment type="caution">
    <text evidence="15">The sequence shown here is derived from an EMBL/GenBank/DDBJ whole genome shotgun (WGS) entry which is preliminary data.</text>
</comment>
<dbReference type="UniPathway" id="UPA00094"/>
<comment type="subunit">
    <text evidence="12">Homodimer.</text>
</comment>
<protein>
    <recommendedName>
        <fullName evidence="3 12">Beta-ketoacyl-[acyl-carrier-protein] synthase III</fullName>
        <shortName evidence="12">Beta-ketoacyl-ACP synthase III</shortName>
        <shortName evidence="12">KAS III</shortName>
        <ecNumber evidence="3 12">2.3.1.180</ecNumber>
    </recommendedName>
    <alternativeName>
        <fullName evidence="12">3-oxoacyl-[acyl-carrier-protein] synthase 3</fullName>
    </alternativeName>
    <alternativeName>
        <fullName evidence="12">3-oxoacyl-[acyl-carrier-protein] synthase III</fullName>
    </alternativeName>
</protein>
<dbReference type="PANTHER" id="PTHR43091">
    <property type="entry name" value="3-OXOACYL-[ACYL-CARRIER-PROTEIN] SYNTHASE"/>
    <property type="match status" value="1"/>
</dbReference>
<reference evidence="15 16" key="1">
    <citation type="submission" date="2019-04" db="EMBL/GenBank/DDBJ databases">
        <title>Geobacter ruber sp. nov., ferric-reducing bacteria isolated from paddy soil.</title>
        <authorList>
            <person name="Xu Z."/>
            <person name="Masuda Y."/>
            <person name="Itoh H."/>
            <person name="Senoo K."/>
        </authorList>
    </citation>
    <scope>NUCLEOTIDE SEQUENCE [LARGE SCALE GENOMIC DNA]</scope>
    <source>
        <strain evidence="15 16">Red88</strain>
    </source>
</reference>
<keyword evidence="6 12" id="KW-0276">Fatty acid metabolism</keyword>
<comment type="subcellular location">
    <subcellularLocation>
        <location evidence="12">Cytoplasm</location>
    </subcellularLocation>
</comment>
<comment type="pathway">
    <text evidence="1 12">Lipid metabolism; fatty acid biosynthesis.</text>
</comment>
<evidence type="ECO:0000256" key="7">
    <source>
        <dbReference type="ARBA" id="ARBA00023098"/>
    </source>
</evidence>
<comment type="domain">
    <text evidence="12">The last Arg residue of the ACP-binding site is essential for the weak association between ACP/AcpP and FabH.</text>
</comment>
<keyword evidence="12" id="KW-0963">Cytoplasm</keyword>
<dbReference type="InterPro" id="IPR013747">
    <property type="entry name" value="ACP_syn_III_C"/>
</dbReference>
<dbReference type="GO" id="GO:0005737">
    <property type="term" value="C:cytoplasm"/>
    <property type="evidence" value="ECO:0007669"/>
    <property type="project" value="UniProtKB-SubCell"/>
</dbReference>
<dbReference type="Pfam" id="PF08541">
    <property type="entry name" value="ACP_syn_III_C"/>
    <property type="match status" value="1"/>
</dbReference>
<keyword evidence="10 12" id="KW-0012">Acyltransferase</keyword>
<evidence type="ECO:0000256" key="8">
    <source>
        <dbReference type="ARBA" id="ARBA00023160"/>
    </source>
</evidence>
<evidence type="ECO:0000256" key="4">
    <source>
        <dbReference type="ARBA" id="ARBA00022516"/>
    </source>
</evidence>
<evidence type="ECO:0000256" key="12">
    <source>
        <dbReference type="HAMAP-Rule" id="MF_01815"/>
    </source>
</evidence>
<keyword evidence="4 12" id="KW-0444">Lipid biosynthesis</keyword>
<dbReference type="NCBIfam" id="TIGR00747">
    <property type="entry name" value="fabH"/>
    <property type="match status" value="1"/>
</dbReference>
<dbReference type="InterPro" id="IPR013751">
    <property type="entry name" value="ACP_syn_III_N"/>
</dbReference>
<dbReference type="Gene3D" id="3.40.47.10">
    <property type="match status" value="1"/>
</dbReference>
<dbReference type="Proteomes" id="UP000324298">
    <property type="component" value="Unassembled WGS sequence"/>
</dbReference>
<dbReference type="GO" id="GO:0004315">
    <property type="term" value="F:3-oxoacyl-[acyl-carrier-protein] synthase activity"/>
    <property type="evidence" value="ECO:0007669"/>
    <property type="project" value="InterPro"/>
</dbReference>
<evidence type="ECO:0000256" key="1">
    <source>
        <dbReference type="ARBA" id="ARBA00005194"/>
    </source>
</evidence>
<keyword evidence="8 12" id="KW-0275">Fatty acid biosynthesis</keyword>
<dbReference type="SUPFAM" id="SSF53901">
    <property type="entry name" value="Thiolase-like"/>
    <property type="match status" value="1"/>
</dbReference>
<evidence type="ECO:0000313" key="16">
    <source>
        <dbReference type="Proteomes" id="UP000324298"/>
    </source>
</evidence>
<evidence type="ECO:0000256" key="5">
    <source>
        <dbReference type="ARBA" id="ARBA00022679"/>
    </source>
</evidence>
<feature type="active site" evidence="12">
    <location>
        <position position="254"/>
    </location>
</feature>
<comment type="similarity">
    <text evidence="2 12">Belongs to the thiolase-like superfamily. FabH family.</text>
</comment>
<dbReference type="EMBL" id="SRSD01000001">
    <property type="protein sequence ID" value="KAA0895194.1"/>
    <property type="molecule type" value="Genomic_DNA"/>
</dbReference>
<sequence length="327" mass="34973">MSGARITGTGSSLPDKILTNRDLEQMVETSDEWITTRTGIKERRIAVEGEYTSTFAAEAGRRALAMAGIGADELDLIILGTVTPDFPFPATACILQKELGAHKATAFDLSAACSGFLYALSIATTYIRSGMAKKALVIGAEVLSRVVDWSDRNTCILFGDGAGAAVVEASEGENGILSTHIFSNGSHWDQLYLPGAGSRNPASNPRTIDERLYYIRMEGNDVFKHAVRAMEEAATAALTANAMSPSDISLFIPHQANRRIIDATAKRLGLPEERVFVNLHHYGNTSAASIPIALDEANRSGAIKAGDIILMDAFGGGFTYGSALVRW</sequence>
<accession>A0A5A9XQC9</accession>
<dbReference type="GO" id="GO:0006633">
    <property type="term" value="P:fatty acid biosynthetic process"/>
    <property type="evidence" value="ECO:0007669"/>
    <property type="project" value="UniProtKB-UniRule"/>
</dbReference>
<feature type="active site" evidence="12">
    <location>
        <position position="284"/>
    </location>
</feature>
<keyword evidence="9 12" id="KW-0511">Multifunctional enzyme</keyword>
<proteinExistence type="inferred from homology"/>
<keyword evidence="16" id="KW-1185">Reference proteome</keyword>
<dbReference type="PANTHER" id="PTHR43091:SF1">
    <property type="entry name" value="BETA-KETOACYL-[ACYL-CARRIER-PROTEIN] SYNTHASE III, CHLOROPLASTIC"/>
    <property type="match status" value="1"/>
</dbReference>
<feature type="domain" description="Beta-ketoacyl-[acyl-carrier-protein] synthase III N-terminal" evidence="14">
    <location>
        <begin position="107"/>
        <end position="185"/>
    </location>
</feature>
<dbReference type="CDD" id="cd00830">
    <property type="entry name" value="KAS_III"/>
    <property type="match status" value="1"/>
</dbReference>